<dbReference type="EMBL" id="CP016379">
    <property type="protein sequence ID" value="AZR73894.1"/>
    <property type="molecule type" value="Genomic_DNA"/>
</dbReference>
<accession>A0A3Q9HRB5</accession>
<organism evidence="2 3">
    <name type="scientific">Anoxybacter fermentans</name>
    <dbReference type="NCBI Taxonomy" id="1323375"/>
    <lineage>
        <taxon>Bacteria</taxon>
        <taxon>Bacillati</taxon>
        <taxon>Bacillota</taxon>
        <taxon>Clostridia</taxon>
        <taxon>Halanaerobiales</taxon>
        <taxon>Anoxybacter</taxon>
    </lineage>
</organism>
<proteinExistence type="predicted"/>
<sequence length="198" mass="23021">MKVFVNGELYKAIRSIEMLHEVLEDLRIECKKENKILQLKIDGKYVNEILPGQTEEDIDLIEIEIRSPVELVIEGLIEGINYLPRLLEGLNESSLSFREGKQNKGIKLFEQSIDGLNWVNHILVGLDVYILSMDQFQKNSGNYHEDKAGFEQIIKELMTAWENEDYVLISDLIEYELIPNLEKWNQHFMQILDQLAGV</sequence>
<evidence type="ECO:0000259" key="1">
    <source>
        <dbReference type="Pfam" id="PF26154"/>
    </source>
</evidence>
<reference evidence="2 3" key="1">
    <citation type="submission" date="2016-07" db="EMBL/GenBank/DDBJ databases">
        <title>Genome and transcriptome analysis of iron-reducing fermentative bacteria Anoxybacter fermentans.</title>
        <authorList>
            <person name="Zeng X."/>
            <person name="Shao Z."/>
        </authorList>
    </citation>
    <scope>NUCLEOTIDE SEQUENCE [LARGE SCALE GENOMIC DNA]</scope>
    <source>
        <strain evidence="2 3">DY22613</strain>
    </source>
</reference>
<dbReference type="AlphaFoldDB" id="A0A3Q9HRB5"/>
<keyword evidence="3" id="KW-1185">Reference proteome</keyword>
<evidence type="ECO:0000313" key="3">
    <source>
        <dbReference type="Proteomes" id="UP000267250"/>
    </source>
</evidence>
<dbReference type="InterPro" id="IPR058355">
    <property type="entry name" value="DUF8042"/>
</dbReference>
<dbReference type="OrthoDB" id="1683192at2"/>
<protein>
    <recommendedName>
        <fullName evidence="1">DUF8042 domain-containing protein</fullName>
    </recommendedName>
</protein>
<gene>
    <name evidence="2" type="ORF">BBF96_11140</name>
</gene>
<dbReference type="KEGG" id="aft:BBF96_11140"/>
<dbReference type="Proteomes" id="UP000267250">
    <property type="component" value="Chromosome"/>
</dbReference>
<evidence type="ECO:0000313" key="2">
    <source>
        <dbReference type="EMBL" id="AZR73894.1"/>
    </source>
</evidence>
<dbReference type="Pfam" id="PF26154">
    <property type="entry name" value="DUF8042"/>
    <property type="match status" value="1"/>
</dbReference>
<name>A0A3Q9HRB5_9FIRM</name>
<feature type="domain" description="DUF8042" evidence="1">
    <location>
        <begin position="80"/>
        <end position="192"/>
    </location>
</feature>
<dbReference type="RefSeq" id="WP_127017245.1">
    <property type="nucleotide sequence ID" value="NZ_CP016379.1"/>
</dbReference>